<gene>
    <name evidence="2" type="ORF">HF521_005415</name>
</gene>
<organism evidence="2 3">
    <name type="scientific">Silurus meridionalis</name>
    <name type="common">Southern catfish</name>
    <name type="synonym">Silurus soldatovi meridionalis</name>
    <dbReference type="NCBI Taxonomy" id="175797"/>
    <lineage>
        <taxon>Eukaryota</taxon>
        <taxon>Metazoa</taxon>
        <taxon>Chordata</taxon>
        <taxon>Craniata</taxon>
        <taxon>Vertebrata</taxon>
        <taxon>Euteleostomi</taxon>
        <taxon>Actinopterygii</taxon>
        <taxon>Neopterygii</taxon>
        <taxon>Teleostei</taxon>
        <taxon>Ostariophysi</taxon>
        <taxon>Siluriformes</taxon>
        <taxon>Siluridae</taxon>
        <taxon>Silurus</taxon>
    </lineage>
</organism>
<comment type="caution">
    <text evidence="2">The sequence shown here is derived from an EMBL/GenBank/DDBJ whole genome shotgun (WGS) entry which is preliminary data.</text>
</comment>
<dbReference type="InterPro" id="IPR040370">
    <property type="entry name" value="CCDC74A/CCDC74B/CCDC92"/>
</dbReference>
<evidence type="ECO:0000313" key="3">
    <source>
        <dbReference type="Proteomes" id="UP000606274"/>
    </source>
</evidence>
<proteinExistence type="predicted"/>
<dbReference type="PANTHER" id="PTHR14882">
    <property type="entry name" value="COILED-COIL DOMAIN-CONTAINING 74A"/>
    <property type="match status" value="1"/>
</dbReference>
<dbReference type="Proteomes" id="UP000606274">
    <property type="component" value="Unassembled WGS sequence"/>
</dbReference>
<dbReference type="EMBL" id="JABFDY010000015">
    <property type="protein sequence ID" value="KAF7696997.1"/>
    <property type="molecule type" value="Genomic_DNA"/>
</dbReference>
<dbReference type="PANTHER" id="PTHR14882:SF5">
    <property type="entry name" value="COILED-COIL DOMAIN CONTAINING 74A"/>
    <property type="match status" value="1"/>
</dbReference>
<keyword evidence="3" id="KW-1185">Reference proteome</keyword>
<dbReference type="InterPro" id="IPR029422">
    <property type="entry name" value="CCDC74_C"/>
</dbReference>
<dbReference type="Pfam" id="PF14917">
    <property type="entry name" value="CCDC74_C"/>
    <property type="match status" value="1"/>
</dbReference>
<evidence type="ECO:0000259" key="1">
    <source>
        <dbReference type="Pfam" id="PF14917"/>
    </source>
</evidence>
<feature type="domain" description="Coiled coil protein 74 C-terminal" evidence="1">
    <location>
        <begin position="97"/>
        <end position="211"/>
    </location>
</feature>
<sequence>MLELYLIMQPPREHRKGSSCKAHKHWNEVKTFESEREFYLEQTLEDPCLPQDTHLCTQTGASDHKSDTSEDGTKSFPEFIDGLITSLHPLRIHSSSSEPPRVPTLQECEVIIRQLYNANSLQSQEILRIKAILRDIVFNRKITPENYIMAKAYLCDEKRAEEPEMFPKLPFRSLPKGLAVCPANMAERVILPSLKQSFSRRTRAVQRSRLWRKTT</sequence>
<protein>
    <recommendedName>
        <fullName evidence="1">Coiled coil protein 74 C-terminal domain-containing protein</fullName>
    </recommendedName>
</protein>
<evidence type="ECO:0000313" key="2">
    <source>
        <dbReference type="EMBL" id="KAF7696997.1"/>
    </source>
</evidence>
<reference evidence="2" key="1">
    <citation type="submission" date="2020-08" db="EMBL/GenBank/DDBJ databases">
        <title>Chromosome-level assembly of Southern catfish (Silurus meridionalis) provides insights into visual adaptation to the nocturnal and benthic lifestyles.</title>
        <authorList>
            <person name="Zhang Y."/>
            <person name="Wang D."/>
            <person name="Peng Z."/>
        </authorList>
    </citation>
    <scope>NUCLEOTIDE SEQUENCE</scope>
    <source>
        <strain evidence="2">SWU-2019-XX</strain>
        <tissue evidence="2">Muscle</tissue>
    </source>
</reference>
<name>A0A8T0AUJ7_SILME</name>
<dbReference type="AlphaFoldDB" id="A0A8T0AUJ7"/>
<accession>A0A8T0AUJ7</accession>